<feature type="compositionally biased region" description="Gly residues" evidence="1">
    <location>
        <begin position="33"/>
        <end position="60"/>
    </location>
</feature>
<keyword evidence="2" id="KW-0732">Signal</keyword>
<keyword evidence="4" id="KW-1185">Reference proteome</keyword>
<dbReference type="AlphaFoldDB" id="A0A0D2FC85"/>
<sequence length="273" mass="28134">MPAVRSFFALSVLAACLAQVSAGGDSGSGGYGGGDQYGGGQGGGQGGGSWGGQGQGGAWGGNKQYTSAWQASTTTEVAVQTCPPQTCPPPYTQTKTETTTVTAVSPCMGSTVTAYVTQWQNAPPGCWCGPPPTGLPSWDWGSGAGGAVAAPVFTASVSITPGLSSIPASEAVKTGVTVAGPPPAMATATVSPGGFFGESSASAAASSVRCGFPAQSFDKHDHKELVIKYHRHSASRSHIFYIHYNHDNHDNFIFFRKYLFAKCGSRLRPCWRQ</sequence>
<feature type="signal peptide" evidence="2">
    <location>
        <begin position="1"/>
        <end position="22"/>
    </location>
</feature>
<organism evidence="3 4">
    <name type="scientific">Phialophora macrospora</name>
    <dbReference type="NCBI Taxonomy" id="1851006"/>
    <lineage>
        <taxon>Eukaryota</taxon>
        <taxon>Fungi</taxon>
        <taxon>Dikarya</taxon>
        <taxon>Ascomycota</taxon>
        <taxon>Pezizomycotina</taxon>
        <taxon>Eurotiomycetes</taxon>
        <taxon>Chaetothyriomycetidae</taxon>
        <taxon>Chaetothyriales</taxon>
        <taxon>Herpotrichiellaceae</taxon>
        <taxon>Phialophora</taxon>
    </lineage>
</organism>
<evidence type="ECO:0008006" key="5">
    <source>
        <dbReference type="Google" id="ProtNLM"/>
    </source>
</evidence>
<gene>
    <name evidence="3" type="ORF">PV04_07843</name>
</gene>
<protein>
    <recommendedName>
        <fullName evidence="5">CBM1 domain-containing protein</fullName>
    </recommendedName>
</protein>
<feature type="chain" id="PRO_5002241845" description="CBM1 domain-containing protein" evidence="2">
    <location>
        <begin position="23"/>
        <end position="273"/>
    </location>
</feature>
<evidence type="ECO:0000313" key="4">
    <source>
        <dbReference type="Proteomes" id="UP000054266"/>
    </source>
</evidence>
<dbReference type="Proteomes" id="UP000054266">
    <property type="component" value="Unassembled WGS sequence"/>
</dbReference>
<evidence type="ECO:0000256" key="1">
    <source>
        <dbReference type="SAM" id="MobiDB-lite"/>
    </source>
</evidence>
<name>A0A0D2FC85_9EURO</name>
<proteinExistence type="predicted"/>
<reference evidence="3 4" key="1">
    <citation type="submission" date="2015-01" db="EMBL/GenBank/DDBJ databases">
        <title>The Genome Sequence of Capronia semiimmersa CBS27337.</title>
        <authorList>
            <consortium name="The Broad Institute Genomics Platform"/>
            <person name="Cuomo C."/>
            <person name="de Hoog S."/>
            <person name="Gorbushina A."/>
            <person name="Stielow B."/>
            <person name="Teixiera M."/>
            <person name="Abouelleil A."/>
            <person name="Chapman S.B."/>
            <person name="Priest M."/>
            <person name="Young S.K."/>
            <person name="Wortman J."/>
            <person name="Nusbaum C."/>
            <person name="Birren B."/>
        </authorList>
    </citation>
    <scope>NUCLEOTIDE SEQUENCE [LARGE SCALE GENOMIC DNA]</scope>
    <source>
        <strain evidence="3 4">CBS 27337</strain>
    </source>
</reference>
<dbReference type="HOGENOM" id="CLU_047730_1_1_1"/>
<evidence type="ECO:0000313" key="3">
    <source>
        <dbReference type="EMBL" id="KIW65598.1"/>
    </source>
</evidence>
<evidence type="ECO:0000256" key="2">
    <source>
        <dbReference type="SAM" id="SignalP"/>
    </source>
</evidence>
<accession>A0A0D2FC85</accession>
<feature type="region of interest" description="Disordered" evidence="1">
    <location>
        <begin position="33"/>
        <end position="63"/>
    </location>
</feature>
<dbReference type="PROSITE" id="PS51257">
    <property type="entry name" value="PROKAR_LIPOPROTEIN"/>
    <property type="match status" value="1"/>
</dbReference>
<dbReference type="EMBL" id="KN846960">
    <property type="protein sequence ID" value="KIW65598.1"/>
    <property type="molecule type" value="Genomic_DNA"/>
</dbReference>